<dbReference type="GO" id="GO:0005975">
    <property type="term" value="P:carbohydrate metabolic process"/>
    <property type="evidence" value="ECO:0007669"/>
    <property type="project" value="InterPro"/>
</dbReference>
<organism evidence="1 2">
    <name type="scientific">Anaerobium acetethylicum</name>
    <dbReference type="NCBI Taxonomy" id="1619234"/>
    <lineage>
        <taxon>Bacteria</taxon>
        <taxon>Bacillati</taxon>
        <taxon>Bacillota</taxon>
        <taxon>Clostridia</taxon>
        <taxon>Lachnospirales</taxon>
        <taxon>Lachnospiraceae</taxon>
        <taxon>Anaerobium</taxon>
    </lineage>
</organism>
<evidence type="ECO:0008006" key="3">
    <source>
        <dbReference type="Google" id="ProtNLM"/>
    </source>
</evidence>
<proteinExistence type="predicted"/>
<dbReference type="CDD" id="cd10924">
    <property type="entry name" value="CE4_COG4878"/>
    <property type="match status" value="1"/>
</dbReference>
<dbReference type="SUPFAM" id="SSF88713">
    <property type="entry name" value="Glycoside hydrolase/deacetylase"/>
    <property type="match status" value="1"/>
</dbReference>
<accession>A0A1D3TWQ9</accession>
<reference evidence="1 2" key="1">
    <citation type="submission" date="2016-09" db="EMBL/GenBank/DDBJ databases">
        <authorList>
            <person name="Capua I."/>
            <person name="De Benedictis P."/>
            <person name="Joannis T."/>
            <person name="Lombin L.H."/>
            <person name="Cattoli G."/>
        </authorList>
    </citation>
    <scope>NUCLEOTIDE SEQUENCE [LARGE SCALE GENOMIC DNA]</scope>
    <source>
        <strain evidence="1 2">GluBS11</strain>
    </source>
</reference>
<dbReference type="OrthoDB" id="9761886at2"/>
<dbReference type="InterPro" id="IPR029062">
    <property type="entry name" value="Class_I_gatase-like"/>
</dbReference>
<dbReference type="RefSeq" id="WP_091235811.1">
    <property type="nucleotide sequence ID" value="NZ_FMKA01000024.1"/>
</dbReference>
<dbReference type="Pfam" id="PF09960">
    <property type="entry name" value="DUF2194"/>
    <property type="match status" value="2"/>
</dbReference>
<dbReference type="Gene3D" id="3.40.50.880">
    <property type="match status" value="1"/>
</dbReference>
<dbReference type="STRING" id="1619234.SAMN05421730_102437"/>
<name>A0A1D3TWQ9_9FIRM</name>
<dbReference type="EMBL" id="FMKA01000024">
    <property type="protein sequence ID" value="SCP98698.1"/>
    <property type="molecule type" value="Genomic_DNA"/>
</dbReference>
<dbReference type="Proteomes" id="UP000199315">
    <property type="component" value="Unassembled WGS sequence"/>
</dbReference>
<dbReference type="SUPFAM" id="SSF52317">
    <property type="entry name" value="Class I glutamine amidotransferase-like"/>
    <property type="match status" value="1"/>
</dbReference>
<dbReference type="InterPro" id="IPR018695">
    <property type="entry name" value="DUF2194"/>
</dbReference>
<protein>
    <recommendedName>
        <fullName evidence="3">DUF2194 domain-containing protein</fullName>
    </recommendedName>
</protein>
<sequence length="605" mass="67814">MKTNSFKIIWSLLALAICGLVLLAERKGIAGGEKQDIQSVKTEMEETTVYSGAVDAGKDCLLIMDSAVETSVVFEESMSYILESLSVGYDVVDLEKETLPELGPYQTVVLAVSDLSHLKEDIVKISDWVKNGGRLMNTDTYEPNSYFQILSGKMGISEGGNGFTTVSKIHVEDGFMIGGGRDFDFGESTGYAIVVQLDDECKVLVDSADSGVPLLWEREYGEGRFVVMNMGETGKINRGFLTAAYSLLQDAFAYPVINASAYYIDDFPAPVPDGQNEYITKDYQTSIKDFYMNIWLPTVLEWEEKYGIVHTGMIVETYSDRVKGPFEEQAESEKFELYGNLLLNNGGELGLHGYNHMPLCMEGFNYLGLYDGYRLWPDEDEMKASLEELLRFSQELFPYEKFSVYVPPSNILSEEGRKMIADYFPDITTISSVYLPSAGGCEYIQEFGVGEDGLIDTPRIVSGCIIDSYMELAAFSELNFHYVQSHFLHQDDALDAERGADLGWEELSRRFEDYLGWIGDSAPDIRNVTGSQMGQAVEQYDKLSVKQSYGDRELHIELGGFSKEAYLMLRLNQGRIGTIDGGEYEHIEGNLYLIHALQDEVTITW</sequence>
<dbReference type="InterPro" id="IPR011330">
    <property type="entry name" value="Glyco_hydro/deAcase_b/a-brl"/>
</dbReference>
<gene>
    <name evidence="1" type="ORF">SAMN05421730_102437</name>
</gene>
<evidence type="ECO:0000313" key="1">
    <source>
        <dbReference type="EMBL" id="SCP98698.1"/>
    </source>
</evidence>
<keyword evidence="2" id="KW-1185">Reference proteome</keyword>
<dbReference type="AlphaFoldDB" id="A0A1D3TWQ9"/>
<evidence type="ECO:0000313" key="2">
    <source>
        <dbReference type="Proteomes" id="UP000199315"/>
    </source>
</evidence>